<dbReference type="SUPFAM" id="SSF49452">
    <property type="entry name" value="Starch-binding domain-like"/>
    <property type="match status" value="1"/>
</dbReference>
<sequence length="757" mass="81881">MNHRGRSIERYGPAGLPGLLLLAICCVGIGLSSGAISNDADFYPAVYWPSGATPEEGDPIILAAGEIREDLSFALTPSGGAIQGMVRDRFGAPLSGVMVVAESGRFRSHDLTDDLGAFHIDGLPPGQHTVRAWTFEPASSFGEMMPLYAPQAQDEANAQIYTVEDGGVLTGVELTLSPGAVIIGAVFDAITDGLLPNYRVEALHIESGMVFWTKTDAMSIYRLEGLLPGAYKVVVRTGKTTHLDEYYGGVHDPDDATLISLSDPNAGFQADFELDPEGRLFGSVREGDDPRVGDGIPNIEVIATEQTLEVERSVFTDEDGFFMFDKLQTGSYYIYVPAISRFFPNAVNIEEARTVEITEGLDNYGAGMAGNILPDCPGIPELLGGISGTIDPEGDDPPGGWLVRAASQAFTREILAESEGIYVIDCLPDGDYIVSLRADSSHSRQYFDEVPFEYDASLVSVTLPDTTREIDLFPLKSAAIGGTVIAMSSSLPVSNAPVQLHLQETGEIIDTRTDASGHFSIRRLSDGTGLPPGTYTVSIDSFTTGQIAPTPVRSLRAWVETVHRGGRWIVQVFAELPLGAGPYDVRLSRQPENGDESIVAMQETTGAGGESILLEDDEPMPGVSIYQVSAAAGEYRFESEPMEVRLSREDPPDIVSWFSCPNPSRKEWRMILNAGRPISVALQIIDANGRLIWRDDRDLREGENTFIWDGCRNDGQTCAQGMYFFALRESRLLDLVGGGQATEAGTVLASGRVVWIR</sequence>
<proteinExistence type="predicted"/>
<reference evidence="2" key="1">
    <citation type="submission" date="2021-05" db="EMBL/GenBank/DDBJ databases">
        <title>Energy efficiency and biological interactions define the core microbiome of deep oligotrophic groundwater.</title>
        <authorList>
            <person name="Mehrshad M."/>
            <person name="Lopez-Fernandez M."/>
            <person name="Bell E."/>
            <person name="Bernier-Latmani R."/>
            <person name="Bertilsson S."/>
            <person name="Dopson M."/>
        </authorList>
    </citation>
    <scope>NUCLEOTIDE SEQUENCE</scope>
    <source>
        <strain evidence="2">Modern_marine.mb.64</strain>
    </source>
</reference>
<gene>
    <name evidence="2" type="ORF">KJ970_12395</name>
</gene>
<dbReference type="Gene3D" id="2.60.40.1120">
    <property type="entry name" value="Carboxypeptidase-like, regulatory domain"/>
    <property type="match status" value="2"/>
</dbReference>
<evidence type="ECO:0000313" key="2">
    <source>
        <dbReference type="EMBL" id="MBU2691717.1"/>
    </source>
</evidence>
<comment type="caution">
    <text evidence="2">The sequence shown here is derived from an EMBL/GenBank/DDBJ whole genome shotgun (WGS) entry which is preliminary data.</text>
</comment>
<dbReference type="InterPro" id="IPR013784">
    <property type="entry name" value="Carb-bd-like_fold"/>
</dbReference>
<dbReference type="GO" id="GO:0030246">
    <property type="term" value="F:carbohydrate binding"/>
    <property type="evidence" value="ECO:0007669"/>
    <property type="project" value="InterPro"/>
</dbReference>
<dbReference type="AlphaFoldDB" id="A0A948W416"/>
<dbReference type="GO" id="GO:0004180">
    <property type="term" value="F:carboxypeptidase activity"/>
    <property type="evidence" value="ECO:0007669"/>
    <property type="project" value="UniProtKB-KW"/>
</dbReference>
<dbReference type="InterPro" id="IPR008969">
    <property type="entry name" value="CarboxyPept-like_regulatory"/>
</dbReference>
<dbReference type="Proteomes" id="UP000777784">
    <property type="component" value="Unassembled WGS sequence"/>
</dbReference>
<keyword evidence="2" id="KW-0121">Carboxypeptidase</keyword>
<evidence type="ECO:0000256" key="1">
    <source>
        <dbReference type="ARBA" id="ARBA00022729"/>
    </source>
</evidence>
<dbReference type="PANTHER" id="PTHR23303">
    <property type="entry name" value="CARBOXYPEPTIDASE REGULATORY REGION-CONTAINING"/>
    <property type="match status" value="1"/>
</dbReference>
<dbReference type="Pfam" id="PF13620">
    <property type="entry name" value="CarboxypepD_reg"/>
    <property type="match status" value="1"/>
</dbReference>
<keyword evidence="1" id="KW-0732">Signal</keyword>
<evidence type="ECO:0000313" key="3">
    <source>
        <dbReference type="Proteomes" id="UP000777784"/>
    </source>
</evidence>
<dbReference type="Gene3D" id="2.60.40.4070">
    <property type="match status" value="1"/>
</dbReference>
<dbReference type="SUPFAM" id="SSF49464">
    <property type="entry name" value="Carboxypeptidase regulatory domain-like"/>
    <property type="match status" value="1"/>
</dbReference>
<keyword evidence="2" id="KW-0645">Protease</keyword>
<organism evidence="2 3">
    <name type="scientific">Eiseniibacteriota bacterium</name>
    <dbReference type="NCBI Taxonomy" id="2212470"/>
    <lineage>
        <taxon>Bacteria</taxon>
        <taxon>Candidatus Eiseniibacteriota</taxon>
    </lineage>
</organism>
<dbReference type="SUPFAM" id="SSF49478">
    <property type="entry name" value="Cna protein B-type domain"/>
    <property type="match status" value="2"/>
</dbReference>
<keyword evidence="2" id="KW-0378">Hydrolase</keyword>
<accession>A0A948W416</accession>
<protein>
    <submittedName>
        <fullName evidence="2">Carboxypeptidase regulatory-like domain-containing protein</fullName>
    </submittedName>
</protein>
<dbReference type="InterPro" id="IPR051417">
    <property type="entry name" value="SDr/BOS_complex"/>
</dbReference>
<name>A0A948W416_UNCEI</name>
<dbReference type="EMBL" id="JAHJDP010000074">
    <property type="protein sequence ID" value="MBU2691717.1"/>
    <property type="molecule type" value="Genomic_DNA"/>
</dbReference>